<dbReference type="InterPro" id="IPR029044">
    <property type="entry name" value="Nucleotide-diphossugar_trans"/>
</dbReference>
<protein>
    <submittedName>
        <fullName evidence="2">Glycosyltransferase family 2 protein</fullName>
        <ecNumber evidence="2">2.4.-.-</ecNumber>
    </submittedName>
</protein>
<dbReference type="CDD" id="cd00761">
    <property type="entry name" value="Glyco_tranf_GTA_type"/>
    <property type="match status" value="1"/>
</dbReference>
<dbReference type="SUPFAM" id="SSF53448">
    <property type="entry name" value="Nucleotide-diphospho-sugar transferases"/>
    <property type="match status" value="1"/>
</dbReference>
<gene>
    <name evidence="2" type="ORF">QX233_16920</name>
</gene>
<evidence type="ECO:0000259" key="1">
    <source>
        <dbReference type="Pfam" id="PF00535"/>
    </source>
</evidence>
<dbReference type="Pfam" id="PF00535">
    <property type="entry name" value="Glycos_transf_2"/>
    <property type="match status" value="1"/>
</dbReference>
<dbReference type="Gene3D" id="3.90.550.10">
    <property type="entry name" value="Spore Coat Polysaccharide Biosynthesis Protein SpsA, Chain A"/>
    <property type="match status" value="1"/>
</dbReference>
<dbReference type="GO" id="GO:0016758">
    <property type="term" value="F:hexosyltransferase activity"/>
    <property type="evidence" value="ECO:0007669"/>
    <property type="project" value="UniProtKB-ARBA"/>
</dbReference>
<dbReference type="EMBL" id="JAUHGV010000025">
    <property type="protein sequence ID" value="MDN4014156.1"/>
    <property type="molecule type" value="Genomic_DNA"/>
</dbReference>
<dbReference type="PANTHER" id="PTHR22916:SF3">
    <property type="entry name" value="UDP-GLCNAC:BETAGAL BETA-1,3-N-ACETYLGLUCOSAMINYLTRANSFERASE-LIKE PROTEIN 1"/>
    <property type="match status" value="1"/>
</dbReference>
<dbReference type="RefSeq" id="WP_214587488.1">
    <property type="nucleotide sequence ID" value="NZ_JAUHGV010000025.1"/>
</dbReference>
<keyword evidence="2" id="KW-0328">Glycosyltransferase</keyword>
<dbReference type="InterPro" id="IPR001173">
    <property type="entry name" value="Glyco_trans_2-like"/>
</dbReference>
<dbReference type="Proteomes" id="UP001225933">
    <property type="component" value="Unassembled WGS sequence"/>
</dbReference>
<reference evidence="2" key="1">
    <citation type="submission" date="2023-06" db="EMBL/GenBank/DDBJ databases">
        <title>Two Chryseobacterium gambrini strains from China.</title>
        <authorList>
            <person name="Zeng J."/>
            <person name="Wu Y."/>
        </authorList>
    </citation>
    <scope>NUCLEOTIDE SEQUENCE</scope>
    <source>
        <strain evidence="2">SQ219</strain>
    </source>
</reference>
<keyword evidence="2" id="KW-0808">Transferase</keyword>
<comment type="caution">
    <text evidence="2">The sequence shown here is derived from an EMBL/GenBank/DDBJ whole genome shotgun (WGS) entry which is preliminary data.</text>
</comment>
<accession>A0AAJ1R516</accession>
<evidence type="ECO:0000313" key="3">
    <source>
        <dbReference type="Proteomes" id="UP001225933"/>
    </source>
</evidence>
<evidence type="ECO:0000313" key="2">
    <source>
        <dbReference type="EMBL" id="MDN4014156.1"/>
    </source>
</evidence>
<name>A0AAJ1R516_9FLAO</name>
<organism evidence="2 3">
    <name type="scientific">Chryseobacterium gambrini</name>
    <dbReference type="NCBI Taxonomy" id="373672"/>
    <lineage>
        <taxon>Bacteria</taxon>
        <taxon>Pseudomonadati</taxon>
        <taxon>Bacteroidota</taxon>
        <taxon>Flavobacteriia</taxon>
        <taxon>Flavobacteriales</taxon>
        <taxon>Weeksellaceae</taxon>
        <taxon>Chryseobacterium group</taxon>
        <taxon>Chryseobacterium</taxon>
    </lineage>
</organism>
<dbReference type="AlphaFoldDB" id="A0AAJ1R516"/>
<dbReference type="PANTHER" id="PTHR22916">
    <property type="entry name" value="GLYCOSYLTRANSFERASE"/>
    <property type="match status" value="1"/>
</dbReference>
<dbReference type="EC" id="2.4.-.-" evidence="2"/>
<proteinExistence type="predicted"/>
<sequence>MKNVPSKVSVIVPVYNVQNYLAKCLDSLVRQTYQNIEILVVNDGSKDDSEHIIQEYAQKYPEKIKPFIKENGGLSDARNFGIDQATGDYLGFVDSDDYVAPSMFEEMVHLAEKHQSKIVICNIQKVDENGKVTQKLTQIPNMPEKIDLGNNFSVFSDLSYFACNKLFKKELFRDKRFKKGAHFEDIQLIPQLLLECDTISQTQNFHYQYLERTDSITKTHTEKGLDILKAVIDVEEVFEKSGYSGRKKELKNFQIFEGVYSFLAYLAFVKDERTFYDMSAKLEIFIKDRELKLKDILNYNRFDKNYLLSLPLKKKIYYLLFFAGQKKLIRKLV</sequence>
<feature type="domain" description="Glycosyltransferase 2-like" evidence="1">
    <location>
        <begin position="9"/>
        <end position="173"/>
    </location>
</feature>